<keyword evidence="3" id="KW-1185">Reference proteome</keyword>
<sequence>MNWTLEVVVVPVTDIDRAKAFYAEGLGFHVDHDLQMGGGRRLVQLTPPGSGCSIVLGPQPASMPPGSLQGVQLVVNDLRAAREELLARGVDAPAIQVLGGPPRPATPDDDLNHVGFLFLKDPDGNGFAVQQISARP</sequence>
<dbReference type="Pfam" id="PF00903">
    <property type="entry name" value="Glyoxalase"/>
    <property type="match status" value="1"/>
</dbReference>
<feature type="domain" description="VOC" evidence="1">
    <location>
        <begin position="4"/>
        <end position="132"/>
    </location>
</feature>
<dbReference type="Proteomes" id="UP001217044">
    <property type="component" value="Chromosome"/>
</dbReference>
<dbReference type="InterPro" id="IPR029068">
    <property type="entry name" value="Glyas_Bleomycin-R_OHBP_Dase"/>
</dbReference>
<dbReference type="Gene3D" id="3.10.180.10">
    <property type="entry name" value="2,3-Dihydroxybiphenyl 1,2-Dioxygenase, domain 1"/>
    <property type="match status" value="1"/>
</dbReference>
<dbReference type="InterPro" id="IPR037523">
    <property type="entry name" value="VOC_core"/>
</dbReference>
<evidence type="ECO:0000259" key="1">
    <source>
        <dbReference type="PROSITE" id="PS51819"/>
    </source>
</evidence>
<dbReference type="InterPro" id="IPR004360">
    <property type="entry name" value="Glyas_Fos-R_dOase_dom"/>
</dbReference>
<evidence type="ECO:0000313" key="3">
    <source>
        <dbReference type="Proteomes" id="UP001217044"/>
    </source>
</evidence>
<dbReference type="PROSITE" id="PS51819">
    <property type="entry name" value="VOC"/>
    <property type="match status" value="1"/>
</dbReference>
<evidence type="ECO:0000313" key="2">
    <source>
        <dbReference type="EMBL" id="WDA59208.1"/>
    </source>
</evidence>
<accession>A0ABY7V215</accession>
<reference evidence="2 3" key="1">
    <citation type="submission" date="2022-12" db="EMBL/GenBank/DDBJ databases">
        <title>Genome Sequence of Deinococcus aquaticus Type Strain PB314.</title>
        <authorList>
            <person name="Albert C."/>
            <person name="Hill J."/>
            <person name="Boren L."/>
            <person name="Scholz-Ng S."/>
            <person name="Fatema N."/>
            <person name="Grosso R."/>
            <person name="Soboslay E."/>
            <person name="Tuohy J."/>
        </authorList>
    </citation>
    <scope>NUCLEOTIDE SEQUENCE [LARGE SCALE GENOMIC DNA]</scope>
    <source>
        <strain evidence="2 3">PB-314</strain>
    </source>
</reference>
<name>A0ABY7V215_9DEIO</name>
<dbReference type="PANTHER" id="PTHR36437:SF2">
    <property type="entry name" value="GLYOXALASE_BLEOMYCIN RESISTANCE PROTEIN_DIOXYGENASE"/>
    <property type="match status" value="1"/>
</dbReference>
<organism evidence="2 3">
    <name type="scientific">Deinococcus aquaticus</name>
    <dbReference type="NCBI Taxonomy" id="328692"/>
    <lineage>
        <taxon>Bacteria</taxon>
        <taxon>Thermotogati</taxon>
        <taxon>Deinococcota</taxon>
        <taxon>Deinococci</taxon>
        <taxon>Deinococcales</taxon>
        <taxon>Deinococcaceae</taxon>
        <taxon>Deinococcus</taxon>
    </lineage>
</organism>
<gene>
    <name evidence="2" type="ORF">M8445_03050</name>
</gene>
<protein>
    <submittedName>
        <fullName evidence="2">VOC family protein</fullName>
    </submittedName>
</protein>
<dbReference type="PANTHER" id="PTHR36437">
    <property type="entry name" value="GLYOXALASE/BLEOMYCIN RESISTANCE PROTEIN/DIOXYGENASE"/>
    <property type="match status" value="1"/>
</dbReference>
<proteinExistence type="predicted"/>
<dbReference type="RefSeq" id="WP_273989579.1">
    <property type="nucleotide sequence ID" value="NZ_BAABQT010000006.1"/>
</dbReference>
<dbReference type="EMBL" id="CP115165">
    <property type="protein sequence ID" value="WDA59208.1"/>
    <property type="molecule type" value="Genomic_DNA"/>
</dbReference>
<dbReference type="SUPFAM" id="SSF54593">
    <property type="entry name" value="Glyoxalase/Bleomycin resistance protein/Dihydroxybiphenyl dioxygenase"/>
    <property type="match status" value="1"/>
</dbReference>